<dbReference type="Proteomes" id="UP000234748">
    <property type="component" value="Unassembled WGS sequence"/>
</dbReference>
<gene>
    <name evidence="2" type="ORF">CUU66_14850</name>
</gene>
<organism evidence="2 3">
    <name type="scientific">Peribacillus deserti</name>
    <dbReference type="NCBI Taxonomy" id="673318"/>
    <lineage>
        <taxon>Bacteria</taxon>
        <taxon>Bacillati</taxon>
        <taxon>Bacillota</taxon>
        <taxon>Bacilli</taxon>
        <taxon>Bacillales</taxon>
        <taxon>Bacillaceae</taxon>
        <taxon>Peribacillus</taxon>
    </lineage>
</organism>
<protein>
    <submittedName>
        <fullName evidence="2">GNAT family N-acetyltransferase</fullName>
    </submittedName>
</protein>
<evidence type="ECO:0000313" key="3">
    <source>
        <dbReference type="Proteomes" id="UP000234748"/>
    </source>
</evidence>
<sequence length="157" mass="18153">MSIQLCVANESDAQVLFDIQICSFKPLLEKYEDYETSPANESIEKLISRINYPNGVFYKIMFDGSLVGGVRVVWQEESTHFRLSIMFIHPDFQGLGLAQKVFSMLDDVFPQATSWELDTLLEETRNCHLYEKMGYVKTGVFRKINDKTTLVSYQRIC</sequence>
<keyword evidence="3" id="KW-1185">Reference proteome</keyword>
<proteinExistence type="predicted"/>
<dbReference type="AlphaFoldDB" id="A0A2N5M498"/>
<dbReference type="CDD" id="cd04301">
    <property type="entry name" value="NAT_SF"/>
    <property type="match status" value="1"/>
</dbReference>
<dbReference type="RefSeq" id="WP_101643511.1">
    <property type="nucleotide sequence ID" value="NZ_PGUY01000046.1"/>
</dbReference>
<comment type="caution">
    <text evidence="2">The sequence shown here is derived from an EMBL/GenBank/DDBJ whole genome shotgun (WGS) entry which is preliminary data.</text>
</comment>
<keyword evidence="2" id="KW-0808">Transferase</keyword>
<dbReference type="InterPro" id="IPR000182">
    <property type="entry name" value="GNAT_dom"/>
</dbReference>
<dbReference type="PROSITE" id="PS51186">
    <property type="entry name" value="GNAT"/>
    <property type="match status" value="1"/>
</dbReference>
<reference evidence="2 3" key="1">
    <citation type="submission" date="2017-11" db="EMBL/GenBank/DDBJ databases">
        <title>Comparitive Functional Genomics of Dry Heat Resistant strains isolated from the Viking Spacecraft.</title>
        <authorList>
            <person name="Seuylemezian A."/>
            <person name="Cooper K."/>
            <person name="Vaishampayan P."/>
        </authorList>
    </citation>
    <scope>NUCLEOTIDE SEQUENCE [LARGE SCALE GENOMIC DNA]</scope>
    <source>
        <strain evidence="2 3">V1-29</strain>
    </source>
</reference>
<dbReference type="SUPFAM" id="SSF55729">
    <property type="entry name" value="Acyl-CoA N-acyltransferases (Nat)"/>
    <property type="match status" value="1"/>
</dbReference>
<evidence type="ECO:0000313" key="2">
    <source>
        <dbReference type="EMBL" id="PLT29093.1"/>
    </source>
</evidence>
<dbReference type="InterPro" id="IPR016181">
    <property type="entry name" value="Acyl_CoA_acyltransferase"/>
</dbReference>
<dbReference type="EMBL" id="PGUY01000046">
    <property type="protein sequence ID" value="PLT29093.1"/>
    <property type="molecule type" value="Genomic_DNA"/>
</dbReference>
<evidence type="ECO:0000259" key="1">
    <source>
        <dbReference type="PROSITE" id="PS51186"/>
    </source>
</evidence>
<dbReference type="GO" id="GO:0016747">
    <property type="term" value="F:acyltransferase activity, transferring groups other than amino-acyl groups"/>
    <property type="evidence" value="ECO:0007669"/>
    <property type="project" value="InterPro"/>
</dbReference>
<dbReference type="Gene3D" id="3.40.630.30">
    <property type="match status" value="1"/>
</dbReference>
<accession>A0A2N5M498</accession>
<dbReference type="OrthoDB" id="9786032at2"/>
<feature type="domain" description="N-acetyltransferase" evidence="1">
    <location>
        <begin position="14"/>
        <end position="157"/>
    </location>
</feature>
<name>A0A2N5M498_9BACI</name>
<dbReference type="Pfam" id="PF00583">
    <property type="entry name" value="Acetyltransf_1"/>
    <property type="match status" value="1"/>
</dbReference>